<keyword evidence="4" id="KW-1185">Reference proteome</keyword>
<accession>A0A4Q9DM16</accession>
<dbReference type="OrthoDB" id="1645614at2"/>
<feature type="transmembrane region" description="Helical" evidence="1">
    <location>
        <begin position="149"/>
        <end position="169"/>
    </location>
</feature>
<keyword evidence="1" id="KW-0472">Membrane</keyword>
<keyword evidence="1" id="KW-0812">Transmembrane</keyword>
<reference evidence="3 4" key="1">
    <citation type="submission" date="2019-02" db="EMBL/GenBank/DDBJ databases">
        <title>Paenibacillus sp. nov., isolated from surface-sterilized tissue of Thalictrum simplex L.</title>
        <authorList>
            <person name="Tuo L."/>
        </authorList>
    </citation>
    <scope>NUCLEOTIDE SEQUENCE [LARGE SCALE GENOMIC DNA]</scope>
    <source>
        <strain evidence="3 4">N2SHLJ1</strain>
    </source>
</reference>
<dbReference type="Proteomes" id="UP000293142">
    <property type="component" value="Unassembled WGS sequence"/>
</dbReference>
<comment type="caution">
    <text evidence="3">The sequence shown here is derived from an EMBL/GenBank/DDBJ whole genome shotgun (WGS) entry which is preliminary data.</text>
</comment>
<name>A0A4Q9DM16_9BACL</name>
<evidence type="ECO:0000259" key="2">
    <source>
        <dbReference type="Pfam" id="PF07670"/>
    </source>
</evidence>
<proteinExistence type="predicted"/>
<keyword evidence="1" id="KW-1133">Transmembrane helix</keyword>
<dbReference type="NCBIfam" id="TIGR02871">
    <property type="entry name" value="spore_ylbJ"/>
    <property type="match status" value="1"/>
</dbReference>
<protein>
    <submittedName>
        <fullName evidence="3">Sporulation integral membrane protein YlbJ</fullName>
    </submittedName>
</protein>
<feature type="transmembrane region" description="Helical" evidence="1">
    <location>
        <begin position="80"/>
        <end position="101"/>
    </location>
</feature>
<dbReference type="RefSeq" id="WP_131016402.1">
    <property type="nucleotide sequence ID" value="NZ_SIRE01000020.1"/>
</dbReference>
<evidence type="ECO:0000256" key="1">
    <source>
        <dbReference type="SAM" id="Phobius"/>
    </source>
</evidence>
<dbReference type="AlphaFoldDB" id="A0A4Q9DM16"/>
<evidence type="ECO:0000313" key="4">
    <source>
        <dbReference type="Proteomes" id="UP000293142"/>
    </source>
</evidence>
<feature type="transmembrane region" description="Helical" evidence="1">
    <location>
        <begin position="6"/>
        <end position="28"/>
    </location>
</feature>
<gene>
    <name evidence="3" type="primary">ylbJ</name>
    <name evidence="3" type="ORF">EYB31_26230</name>
</gene>
<feature type="transmembrane region" description="Helical" evidence="1">
    <location>
        <begin position="377"/>
        <end position="403"/>
    </location>
</feature>
<dbReference type="Pfam" id="PF07670">
    <property type="entry name" value="Gate"/>
    <property type="match status" value="1"/>
</dbReference>
<sequence length="412" mass="44629">MTTKRFTAVHLVAIVALPSICLMIVFPHESLNAALKGVSIWWDVLFPALLPFLVIAELMLGLGIVHFFGTLLDPLMRPLYRVPGIGGFVMAMGFASGYPVAAKLTSQLWEQKLVTRAEGERLVGFATTSDPIFLIGAVSVGFFHDVSLAPILAIAHYGTAALLGLFLRFHGAKELPTEMPPLPNKNEWIGLRALKAMHAARLADGRPLGAMLQQAVRSSLQLIMVIGGLVVFFSVIMEIMTAGRIMSLLYMLSDSVLRLLQIPQPLSEAVINGLFEVTLGAKAAGEAGEGLALVHKAAIAAFVLSWSGLSVHAQIVSLLHHTNLRYMPFLLSRLAHGLLATAAVYALWEPLAGLRKDSAVFLPLIDPVTPWSNMVRWIVPSTGIAFAASIAVLIVLFLIFKIWKKTFGAMLK</sequence>
<dbReference type="EMBL" id="SIRE01000020">
    <property type="protein sequence ID" value="TBL73995.1"/>
    <property type="molecule type" value="Genomic_DNA"/>
</dbReference>
<feature type="transmembrane region" description="Helical" evidence="1">
    <location>
        <begin position="222"/>
        <end position="250"/>
    </location>
</feature>
<dbReference type="InterPro" id="IPR014226">
    <property type="entry name" value="Spore_IM_YlbJ"/>
</dbReference>
<organism evidence="3 4">
    <name type="scientific">Paenibacillus thalictri</name>
    <dbReference type="NCBI Taxonomy" id="2527873"/>
    <lineage>
        <taxon>Bacteria</taxon>
        <taxon>Bacillati</taxon>
        <taxon>Bacillota</taxon>
        <taxon>Bacilli</taxon>
        <taxon>Bacillales</taxon>
        <taxon>Paenibacillaceae</taxon>
        <taxon>Paenibacillus</taxon>
    </lineage>
</organism>
<feature type="transmembrane region" description="Helical" evidence="1">
    <location>
        <begin position="40"/>
        <end position="68"/>
    </location>
</feature>
<feature type="domain" description="Nucleoside transporter/FeoB GTPase Gate" evidence="2">
    <location>
        <begin position="45"/>
        <end position="108"/>
    </location>
</feature>
<evidence type="ECO:0000313" key="3">
    <source>
        <dbReference type="EMBL" id="TBL73995.1"/>
    </source>
</evidence>
<feature type="transmembrane region" description="Helical" evidence="1">
    <location>
        <begin position="330"/>
        <end position="348"/>
    </location>
</feature>
<feature type="transmembrane region" description="Helical" evidence="1">
    <location>
        <begin position="297"/>
        <end position="318"/>
    </location>
</feature>
<dbReference type="InterPro" id="IPR011642">
    <property type="entry name" value="Gate_dom"/>
</dbReference>